<proteinExistence type="predicted"/>
<name>A0A9W9RLZ7_PENBR</name>
<dbReference type="SUPFAM" id="SSF47162">
    <property type="entry name" value="Apolipoprotein"/>
    <property type="match status" value="1"/>
</dbReference>
<sequence>MDTTRLLKIFLDALRDRKLQEKAFDHARHGLVQKDQRALSPSLDPPPYSGHPASLQGGEIHPPLYSATSESPRVVGKRRRGPLSVPSDDERQKRLLPSYSQSRGSSTEPTTPSTLSPSRSIRPTCFEHPRSPSNIEPAKLTRLLHELDGVPDDLIRELLIRSGRQHLLAKPEKTPSDLPCELENISPTHVAMIEHRLTQYLDRKIEQRFNNIVDGVVDECRDQVYDECKTNEAEFREQVDDANSEVRNTANDCMGEVKEEAQKYMRELEEKAHQYMNSIEDQGVEIKMCLEESVFNLKSRFDTSAQAALGRKSGLSHELGTNARRLSI</sequence>
<evidence type="ECO:0000313" key="3">
    <source>
        <dbReference type="EMBL" id="KAJ5362406.1"/>
    </source>
</evidence>
<organism evidence="3 4">
    <name type="scientific">Penicillium brevicompactum</name>
    <dbReference type="NCBI Taxonomy" id="5074"/>
    <lineage>
        <taxon>Eukaryota</taxon>
        <taxon>Fungi</taxon>
        <taxon>Dikarya</taxon>
        <taxon>Ascomycota</taxon>
        <taxon>Pezizomycotina</taxon>
        <taxon>Eurotiomycetes</taxon>
        <taxon>Eurotiomycetidae</taxon>
        <taxon>Eurotiales</taxon>
        <taxon>Aspergillaceae</taxon>
        <taxon>Penicillium</taxon>
    </lineage>
</organism>
<comment type="caution">
    <text evidence="3">The sequence shown here is derived from an EMBL/GenBank/DDBJ whole genome shotgun (WGS) entry which is preliminary data.</text>
</comment>
<reference evidence="3" key="1">
    <citation type="submission" date="2022-12" db="EMBL/GenBank/DDBJ databases">
        <authorList>
            <person name="Petersen C."/>
        </authorList>
    </citation>
    <scope>NUCLEOTIDE SEQUENCE</scope>
    <source>
        <strain evidence="3">IBT 35675</strain>
    </source>
</reference>
<feature type="coiled-coil region" evidence="1">
    <location>
        <begin position="225"/>
        <end position="285"/>
    </location>
</feature>
<reference evidence="3" key="2">
    <citation type="journal article" date="2023" name="IMA Fungus">
        <title>Comparative genomic study of the Penicillium genus elucidates a diverse pangenome and 15 lateral gene transfer events.</title>
        <authorList>
            <person name="Petersen C."/>
            <person name="Sorensen T."/>
            <person name="Nielsen M.R."/>
            <person name="Sondergaard T.E."/>
            <person name="Sorensen J.L."/>
            <person name="Fitzpatrick D.A."/>
            <person name="Frisvad J.C."/>
            <person name="Nielsen K.L."/>
        </authorList>
    </citation>
    <scope>NUCLEOTIDE SEQUENCE</scope>
    <source>
        <strain evidence="3">IBT 35675</strain>
    </source>
</reference>
<evidence type="ECO:0000256" key="1">
    <source>
        <dbReference type="SAM" id="Coils"/>
    </source>
</evidence>
<evidence type="ECO:0000313" key="4">
    <source>
        <dbReference type="Proteomes" id="UP001148299"/>
    </source>
</evidence>
<protein>
    <submittedName>
        <fullName evidence="3">Uncharacterized protein</fullName>
    </submittedName>
</protein>
<feature type="compositionally biased region" description="Low complexity" evidence="2">
    <location>
        <begin position="102"/>
        <end position="124"/>
    </location>
</feature>
<keyword evidence="1" id="KW-0175">Coiled coil</keyword>
<gene>
    <name evidence="3" type="ORF">N7541_003250</name>
</gene>
<dbReference type="AlphaFoldDB" id="A0A9W9RLZ7"/>
<keyword evidence="4" id="KW-1185">Reference proteome</keyword>
<dbReference type="Proteomes" id="UP001148299">
    <property type="component" value="Unassembled WGS sequence"/>
</dbReference>
<accession>A0A9W9RLZ7</accession>
<evidence type="ECO:0000256" key="2">
    <source>
        <dbReference type="SAM" id="MobiDB-lite"/>
    </source>
</evidence>
<dbReference type="EMBL" id="JAPZBR010000002">
    <property type="protein sequence ID" value="KAJ5362406.1"/>
    <property type="molecule type" value="Genomic_DNA"/>
</dbReference>
<feature type="region of interest" description="Disordered" evidence="2">
    <location>
        <begin position="30"/>
        <end position="133"/>
    </location>
</feature>